<dbReference type="Gene3D" id="3.40.50.2000">
    <property type="entry name" value="Glycogen Phosphorylase B"/>
    <property type="match status" value="1"/>
</dbReference>
<accession>A0ABU5RUX2</accession>
<reference evidence="2 3" key="1">
    <citation type="submission" date="2023-12" db="EMBL/GenBank/DDBJ databases">
        <title>Baltic Sea Cyanobacteria.</title>
        <authorList>
            <person name="Delbaje E."/>
            <person name="Fewer D.P."/>
            <person name="Shishido T.K."/>
        </authorList>
    </citation>
    <scope>NUCLEOTIDE SEQUENCE [LARGE SCALE GENOMIC DNA]</scope>
    <source>
        <strain evidence="2 3">UHCC 0139</strain>
    </source>
</reference>
<feature type="repeat" description="TPR" evidence="1">
    <location>
        <begin position="289"/>
        <end position="322"/>
    </location>
</feature>
<gene>
    <name evidence="2" type="ORF">VB738_09405</name>
</gene>
<feature type="repeat" description="TPR" evidence="1">
    <location>
        <begin position="255"/>
        <end position="288"/>
    </location>
</feature>
<feature type="repeat" description="TPR" evidence="1">
    <location>
        <begin position="153"/>
        <end position="186"/>
    </location>
</feature>
<evidence type="ECO:0000256" key="1">
    <source>
        <dbReference type="PROSITE-ProRule" id="PRU00339"/>
    </source>
</evidence>
<evidence type="ECO:0000313" key="2">
    <source>
        <dbReference type="EMBL" id="MEA5391475.1"/>
    </source>
</evidence>
<sequence>MLDYPFSPGRLRFEFYLGDCQISLPKHLRLMVARRSSFGMEHGACDQPLAVESALERASTLERLGQLEPAEAIYRELIDNHACGPVACQKLGVICGRTGRLEEACLLLSRAIALQPDNAEALSCLGIVHRMEGRIEAAIGAQKQALALRQGFTAAHARLGVALAAAGCRKEAIQSLREAIRLDPGHPEALANLGSILLDEGDWPEAIDLLRRALDAGPRSSHLLTSLAQALHAQGQPLEAIDWYIQALAQEPNDPHLLSNLGVAYQETGDRDTAIVHYRQSLAIRSDDATTWFNLGTAWKECEDFDEAIRAFTISLVHDPTLAKTHISLGRVFVEQGDLDSGINAFAAAVQAEPGNPDAHLNLAHALLKAGDYTRAWDHFEWRFMTPEALGQLREPQLPRWDGSSGPGIELLLVGEQGLGDVIQFMRFCRRIGREVGSVSLCVPESLVELARYSAVAERIYSPTEAETLTRGQWLPLMSALRFLDLTVDRLSGPSTYLHVPAALTSRWKDKLAGEGQPIVGIHWQGNPFTEASGLQGRSLPLEDLSPLGDHCGVRLLSLQKGHGSEQLSTCSFLERFVSCQEEISATWDFVATAAMVQACDLVITTDSALAHLAGGLGHPTWLLLHHSPDWRWGVNGETTPWYPNMRLFRQQTKGNWKEVMERVRGELAAWL</sequence>
<organism evidence="2 3">
    <name type="scientific">Cyanobium gracile UHCC 0139</name>
    <dbReference type="NCBI Taxonomy" id="3110308"/>
    <lineage>
        <taxon>Bacteria</taxon>
        <taxon>Bacillati</taxon>
        <taxon>Cyanobacteriota</taxon>
        <taxon>Cyanophyceae</taxon>
        <taxon>Synechococcales</taxon>
        <taxon>Prochlorococcaceae</taxon>
        <taxon>Cyanobium</taxon>
    </lineage>
</organism>
<dbReference type="InterPro" id="IPR019734">
    <property type="entry name" value="TPR_rpt"/>
</dbReference>
<dbReference type="PANTHER" id="PTHR44998:SF1">
    <property type="entry name" value="UDP-N-ACETYLGLUCOSAMINE--PEPTIDE N-ACETYLGLUCOSAMINYLTRANSFERASE 110 KDA SUBUNIT"/>
    <property type="match status" value="1"/>
</dbReference>
<comment type="caution">
    <text evidence="2">The sequence shown here is derived from an EMBL/GenBank/DDBJ whole genome shotgun (WGS) entry which is preliminary data.</text>
</comment>
<keyword evidence="1" id="KW-0802">TPR repeat</keyword>
<dbReference type="Gene3D" id="1.25.40.10">
    <property type="entry name" value="Tetratricopeptide repeat domain"/>
    <property type="match status" value="2"/>
</dbReference>
<dbReference type="SUPFAM" id="SSF81901">
    <property type="entry name" value="HCP-like"/>
    <property type="match status" value="1"/>
</dbReference>
<dbReference type="PROSITE" id="PS50005">
    <property type="entry name" value="TPR"/>
    <property type="match status" value="6"/>
</dbReference>
<name>A0ABU5RUX2_9CYAN</name>
<dbReference type="RefSeq" id="WP_323305507.1">
    <property type="nucleotide sequence ID" value="NZ_JAYGHX010000005.1"/>
</dbReference>
<evidence type="ECO:0000313" key="3">
    <source>
        <dbReference type="Proteomes" id="UP001304461"/>
    </source>
</evidence>
<dbReference type="SMART" id="SM00028">
    <property type="entry name" value="TPR"/>
    <property type="match status" value="9"/>
</dbReference>
<keyword evidence="3" id="KW-1185">Reference proteome</keyword>
<protein>
    <submittedName>
        <fullName evidence="2">Tetratricopeptide repeat protein</fullName>
    </submittedName>
</protein>
<dbReference type="Pfam" id="PF13424">
    <property type="entry name" value="TPR_12"/>
    <property type="match status" value="1"/>
</dbReference>
<dbReference type="InterPro" id="IPR011990">
    <property type="entry name" value="TPR-like_helical_dom_sf"/>
</dbReference>
<dbReference type="SUPFAM" id="SSF48452">
    <property type="entry name" value="TPR-like"/>
    <property type="match status" value="1"/>
</dbReference>
<dbReference type="EMBL" id="JAYGHX010000005">
    <property type="protein sequence ID" value="MEA5391475.1"/>
    <property type="molecule type" value="Genomic_DNA"/>
</dbReference>
<feature type="repeat" description="TPR" evidence="1">
    <location>
        <begin position="187"/>
        <end position="220"/>
    </location>
</feature>
<dbReference type="PROSITE" id="PS50293">
    <property type="entry name" value="TPR_REGION"/>
    <property type="match status" value="1"/>
</dbReference>
<proteinExistence type="predicted"/>
<dbReference type="Pfam" id="PF13432">
    <property type="entry name" value="TPR_16"/>
    <property type="match status" value="3"/>
</dbReference>
<feature type="repeat" description="TPR" evidence="1">
    <location>
        <begin position="323"/>
        <end position="356"/>
    </location>
</feature>
<dbReference type="SUPFAM" id="SSF53756">
    <property type="entry name" value="UDP-Glycosyltransferase/glycogen phosphorylase"/>
    <property type="match status" value="1"/>
</dbReference>
<dbReference type="PANTHER" id="PTHR44998">
    <property type="match status" value="1"/>
</dbReference>
<feature type="repeat" description="TPR" evidence="1">
    <location>
        <begin position="221"/>
        <end position="254"/>
    </location>
</feature>
<dbReference type="Proteomes" id="UP001304461">
    <property type="component" value="Unassembled WGS sequence"/>
</dbReference>